<feature type="compositionally biased region" description="Basic and acidic residues" evidence="5">
    <location>
        <begin position="1196"/>
        <end position="1209"/>
    </location>
</feature>
<feature type="compositionally biased region" description="Polar residues" evidence="5">
    <location>
        <begin position="12"/>
        <end position="30"/>
    </location>
</feature>
<dbReference type="Proteomes" id="UP001195483">
    <property type="component" value="Unassembled WGS sequence"/>
</dbReference>
<keyword evidence="1 4" id="KW-0479">Metal-binding</keyword>
<feature type="region of interest" description="Disordered" evidence="5">
    <location>
        <begin position="520"/>
        <end position="588"/>
    </location>
</feature>
<dbReference type="Pfam" id="PF00595">
    <property type="entry name" value="PDZ"/>
    <property type="match status" value="1"/>
</dbReference>
<feature type="region of interest" description="Disordered" evidence="5">
    <location>
        <begin position="1303"/>
        <end position="1435"/>
    </location>
</feature>
<feature type="compositionally biased region" description="Basic and acidic residues" evidence="5">
    <location>
        <begin position="1373"/>
        <end position="1382"/>
    </location>
</feature>
<feature type="compositionally biased region" description="Polar residues" evidence="5">
    <location>
        <begin position="533"/>
        <end position="543"/>
    </location>
</feature>
<feature type="compositionally biased region" description="Polar residues" evidence="5">
    <location>
        <begin position="912"/>
        <end position="930"/>
    </location>
</feature>
<feature type="compositionally biased region" description="Low complexity" evidence="5">
    <location>
        <begin position="1177"/>
        <end position="1189"/>
    </location>
</feature>
<evidence type="ECO:0000313" key="8">
    <source>
        <dbReference type="EMBL" id="KAK3597704.1"/>
    </source>
</evidence>
<reference evidence="8" key="2">
    <citation type="journal article" date="2021" name="Genome Biol. Evol.">
        <title>Developing a high-quality reference genome for a parasitic bivalve with doubly uniparental inheritance (Bivalvia: Unionida).</title>
        <authorList>
            <person name="Smith C.H."/>
        </authorList>
    </citation>
    <scope>NUCLEOTIDE SEQUENCE</scope>
    <source>
        <strain evidence="8">CHS0354</strain>
        <tissue evidence="8">Mantle</tissue>
    </source>
</reference>
<feature type="compositionally biased region" description="Basic and acidic residues" evidence="5">
    <location>
        <begin position="549"/>
        <end position="563"/>
    </location>
</feature>
<evidence type="ECO:0000259" key="7">
    <source>
        <dbReference type="PROSITE" id="PS50106"/>
    </source>
</evidence>
<evidence type="ECO:0000313" key="9">
    <source>
        <dbReference type="Proteomes" id="UP001195483"/>
    </source>
</evidence>
<dbReference type="SMART" id="SM00228">
    <property type="entry name" value="PDZ"/>
    <property type="match status" value="1"/>
</dbReference>
<feature type="compositionally biased region" description="Basic and acidic residues" evidence="5">
    <location>
        <begin position="259"/>
        <end position="277"/>
    </location>
</feature>
<dbReference type="GO" id="GO:0030155">
    <property type="term" value="P:regulation of cell adhesion"/>
    <property type="evidence" value="ECO:0007669"/>
    <property type="project" value="InterPro"/>
</dbReference>
<feature type="compositionally biased region" description="Polar residues" evidence="5">
    <location>
        <begin position="576"/>
        <end position="588"/>
    </location>
</feature>
<feature type="compositionally biased region" description="Low complexity" evidence="5">
    <location>
        <begin position="565"/>
        <end position="575"/>
    </location>
</feature>
<feature type="compositionally biased region" description="Basic and acidic residues" evidence="5">
    <location>
        <begin position="151"/>
        <end position="193"/>
    </location>
</feature>
<dbReference type="Pfam" id="PF15949">
    <property type="entry name" value="DUF4757"/>
    <property type="match status" value="1"/>
</dbReference>
<feature type="compositionally biased region" description="Polar residues" evidence="5">
    <location>
        <begin position="759"/>
        <end position="770"/>
    </location>
</feature>
<feature type="compositionally biased region" description="Polar residues" evidence="5">
    <location>
        <begin position="985"/>
        <end position="1000"/>
    </location>
</feature>
<dbReference type="PANTHER" id="PTHR46767">
    <property type="entry name" value="LIM DOMAIN ONLY PROTEIN 7"/>
    <property type="match status" value="1"/>
</dbReference>
<dbReference type="Gene3D" id="2.10.110.10">
    <property type="entry name" value="Cysteine Rich Protein"/>
    <property type="match status" value="1"/>
</dbReference>
<evidence type="ECO:0000256" key="4">
    <source>
        <dbReference type="PROSITE-ProRule" id="PRU00125"/>
    </source>
</evidence>
<keyword evidence="9" id="KW-1185">Reference proteome</keyword>
<feature type="compositionally biased region" description="Basic and acidic residues" evidence="5">
    <location>
        <begin position="1221"/>
        <end position="1241"/>
    </location>
</feature>
<feature type="compositionally biased region" description="Polar residues" evidence="5">
    <location>
        <begin position="1006"/>
        <end position="1017"/>
    </location>
</feature>
<keyword evidence="3 4" id="KW-0440">LIM domain</keyword>
<dbReference type="InterPro" id="IPR031865">
    <property type="entry name" value="DUF4757"/>
</dbReference>
<feature type="region of interest" description="Disordered" evidence="5">
    <location>
        <begin position="889"/>
        <end position="1253"/>
    </location>
</feature>
<feature type="region of interest" description="Disordered" evidence="5">
    <location>
        <begin position="361"/>
        <end position="380"/>
    </location>
</feature>
<feature type="compositionally biased region" description="Polar residues" evidence="5">
    <location>
        <begin position="693"/>
        <end position="713"/>
    </location>
</feature>
<name>A0AAE0W1I5_9BIVA</name>
<dbReference type="Gene3D" id="2.30.42.10">
    <property type="match status" value="1"/>
</dbReference>
<feature type="compositionally biased region" description="Basic and acidic residues" evidence="5">
    <location>
        <begin position="728"/>
        <end position="754"/>
    </location>
</feature>
<feature type="compositionally biased region" description="Low complexity" evidence="5">
    <location>
        <begin position="1401"/>
        <end position="1412"/>
    </location>
</feature>
<feature type="compositionally biased region" description="Basic and acidic residues" evidence="5">
    <location>
        <begin position="958"/>
        <end position="983"/>
    </location>
</feature>
<feature type="compositionally biased region" description="Basic and acidic residues" evidence="5">
    <location>
        <begin position="520"/>
        <end position="529"/>
    </location>
</feature>
<gene>
    <name evidence="8" type="ORF">CHS0354_040080</name>
</gene>
<reference evidence="8" key="3">
    <citation type="submission" date="2023-05" db="EMBL/GenBank/DDBJ databases">
        <authorList>
            <person name="Smith C.H."/>
        </authorList>
    </citation>
    <scope>NUCLEOTIDE SEQUENCE</scope>
    <source>
        <strain evidence="8">CHS0354</strain>
        <tissue evidence="8">Mantle</tissue>
    </source>
</reference>
<feature type="compositionally biased region" description="Polar residues" evidence="5">
    <location>
        <begin position="37"/>
        <end position="59"/>
    </location>
</feature>
<dbReference type="PANTHER" id="PTHR46767:SF1">
    <property type="entry name" value="LIM DOMAIN ONLY PROTEIN 7"/>
    <property type="match status" value="1"/>
</dbReference>
<feature type="compositionally biased region" description="Polar residues" evidence="5">
    <location>
        <begin position="1145"/>
        <end position="1155"/>
    </location>
</feature>
<dbReference type="InterPro" id="IPR036034">
    <property type="entry name" value="PDZ_sf"/>
</dbReference>
<dbReference type="SMART" id="SM00132">
    <property type="entry name" value="LIM"/>
    <property type="match status" value="1"/>
</dbReference>
<keyword evidence="2 4" id="KW-0862">Zinc</keyword>
<dbReference type="InterPro" id="IPR001478">
    <property type="entry name" value="PDZ"/>
</dbReference>
<feature type="domain" description="PDZ" evidence="7">
    <location>
        <begin position="429"/>
        <end position="513"/>
    </location>
</feature>
<dbReference type="GO" id="GO:0046872">
    <property type="term" value="F:metal ion binding"/>
    <property type="evidence" value="ECO:0007669"/>
    <property type="project" value="UniProtKB-KW"/>
</dbReference>
<evidence type="ECO:0008006" key="10">
    <source>
        <dbReference type="Google" id="ProtNLM"/>
    </source>
</evidence>
<dbReference type="PROSITE" id="PS50023">
    <property type="entry name" value="LIM_DOMAIN_2"/>
    <property type="match status" value="1"/>
</dbReference>
<evidence type="ECO:0000256" key="5">
    <source>
        <dbReference type="SAM" id="MobiDB-lite"/>
    </source>
</evidence>
<proteinExistence type="predicted"/>
<feature type="compositionally biased region" description="Basic and acidic residues" evidence="5">
    <location>
        <begin position="217"/>
        <end position="235"/>
    </location>
</feature>
<dbReference type="PROSITE" id="PS50106">
    <property type="entry name" value="PDZ"/>
    <property type="match status" value="1"/>
</dbReference>
<accession>A0AAE0W1I5</accession>
<protein>
    <recommendedName>
        <fullName evidence="10">LIM domain only protein 7</fullName>
    </recommendedName>
</protein>
<dbReference type="PROSITE" id="PS00478">
    <property type="entry name" value="LIM_DOMAIN_1"/>
    <property type="match status" value="1"/>
</dbReference>
<feature type="compositionally biased region" description="Polar residues" evidence="5">
    <location>
        <begin position="639"/>
        <end position="649"/>
    </location>
</feature>
<dbReference type="SUPFAM" id="SSF50156">
    <property type="entry name" value="PDZ domain-like"/>
    <property type="match status" value="1"/>
</dbReference>
<feature type="compositionally biased region" description="Basic and acidic residues" evidence="5">
    <location>
        <begin position="1042"/>
        <end position="1127"/>
    </location>
</feature>
<feature type="region of interest" description="Disordered" evidence="5">
    <location>
        <begin position="607"/>
        <end position="873"/>
    </location>
</feature>
<comment type="caution">
    <text evidence="8">The sequence shown here is derived from an EMBL/GenBank/DDBJ whole genome shotgun (WGS) entry which is preliminary data.</text>
</comment>
<evidence type="ECO:0000256" key="3">
    <source>
        <dbReference type="ARBA" id="ARBA00023038"/>
    </source>
</evidence>
<dbReference type="InterPro" id="IPR029978">
    <property type="entry name" value="LMO-7"/>
</dbReference>
<feature type="compositionally biased region" description="Polar residues" evidence="5">
    <location>
        <begin position="1383"/>
        <end position="1400"/>
    </location>
</feature>
<evidence type="ECO:0000256" key="1">
    <source>
        <dbReference type="ARBA" id="ARBA00022723"/>
    </source>
</evidence>
<dbReference type="GO" id="GO:0023051">
    <property type="term" value="P:regulation of signaling"/>
    <property type="evidence" value="ECO:0007669"/>
    <property type="project" value="InterPro"/>
</dbReference>
<dbReference type="Pfam" id="PF00412">
    <property type="entry name" value="LIM"/>
    <property type="match status" value="1"/>
</dbReference>
<organism evidence="8 9">
    <name type="scientific">Potamilus streckersoni</name>
    <dbReference type="NCBI Taxonomy" id="2493646"/>
    <lineage>
        <taxon>Eukaryota</taxon>
        <taxon>Metazoa</taxon>
        <taxon>Spiralia</taxon>
        <taxon>Lophotrochozoa</taxon>
        <taxon>Mollusca</taxon>
        <taxon>Bivalvia</taxon>
        <taxon>Autobranchia</taxon>
        <taxon>Heteroconchia</taxon>
        <taxon>Palaeoheterodonta</taxon>
        <taxon>Unionida</taxon>
        <taxon>Unionoidea</taxon>
        <taxon>Unionidae</taxon>
        <taxon>Ambleminae</taxon>
        <taxon>Lampsilini</taxon>
        <taxon>Potamilus</taxon>
    </lineage>
</organism>
<dbReference type="InterPro" id="IPR001781">
    <property type="entry name" value="Znf_LIM"/>
</dbReference>
<feature type="compositionally biased region" description="Polar residues" evidence="5">
    <location>
        <begin position="87"/>
        <end position="98"/>
    </location>
</feature>
<dbReference type="EMBL" id="JAEAOA010002328">
    <property type="protein sequence ID" value="KAK3597704.1"/>
    <property type="molecule type" value="Genomic_DNA"/>
</dbReference>
<feature type="compositionally biased region" description="Low complexity" evidence="5">
    <location>
        <begin position="1354"/>
        <end position="1365"/>
    </location>
</feature>
<reference evidence="8" key="1">
    <citation type="journal article" date="2021" name="Genome Biol. Evol.">
        <title>A High-Quality Reference Genome for a Parasitic Bivalve with Doubly Uniparental Inheritance (Bivalvia: Unionida).</title>
        <authorList>
            <person name="Smith C.H."/>
        </authorList>
    </citation>
    <scope>NUCLEOTIDE SEQUENCE</scope>
    <source>
        <strain evidence="8">CHS0354</strain>
    </source>
</reference>
<feature type="compositionally biased region" description="Basic and acidic residues" evidence="5">
    <location>
        <begin position="368"/>
        <end position="380"/>
    </location>
</feature>
<feature type="region of interest" description="Disordered" evidence="5">
    <location>
        <begin position="1"/>
        <end position="98"/>
    </location>
</feature>
<dbReference type="CDD" id="cd08368">
    <property type="entry name" value="LIM"/>
    <property type="match status" value="1"/>
</dbReference>
<evidence type="ECO:0000259" key="6">
    <source>
        <dbReference type="PROSITE" id="PS50023"/>
    </source>
</evidence>
<evidence type="ECO:0000256" key="2">
    <source>
        <dbReference type="ARBA" id="ARBA00022833"/>
    </source>
</evidence>
<feature type="domain" description="LIM zinc-binding" evidence="6">
    <location>
        <begin position="1446"/>
        <end position="1512"/>
    </location>
</feature>
<sequence length="1518" mass="170497">MPVRSEMRRYPSTGSLYPSGSGFSTTTTIYSDDRQDSMYQSSPDLSQGSHGRSLSSDSMDGSYHGNHSRQSSGSADGHSRSNHATRRQSAASQDPLQFIKTSGATDLAKVAKTQIEMAREISKMRVKVNDKDNGDDWQSNLSSWKNRRKSQSRDMYARVEEIEASTGKDPREVEDGPKIKPYSEIKEASEKRKGLGKLMSFYPVDDDNLSISTKSTSSDKDADQNDDSVFVKEEAPTTNMAPTSRLKKSLEPEDVAPWAKDDDQIDSGDKISKDQSKESNNVLNSEPVKMRSHGSSWKKDEDITKRYSMPINMEISVHKSKQLWERNVNDSPSKRLSDKKPVGISAAKSIDNIRKAFEQENSNTQDFSVHRRPSDFERPSKSLDLTSERISTPKALVPLSQKSSRLGKANAQILGTSLRGSQPEFIEKTIKMTQKPNHLRGFGFAISGGSEQKQPITVHKVSLGGAADVCELQMSDEIVTINKLEVHHLTHSQAQAIIDKAVKTGQLELKIRRYMDDRAHGLDSSHSTDNDDAFNSDTVNSPNEAEILSEDRNSPSKRDKTKMQSDTSSPSFDSSLQEFNRSGSNDSSSIMDKLLAENRHETYKNELRQLEDQSKPQQRTWKRTESPVIAQEDVMRSDTAPSRTLSEPITFSALILKPNTIMPSKEDKEPESGGGSEEDSTSSMSVANDDSEGNSVTLEEPVTIQTVSRQQSAPVMECQTEGVSKSDTITEERSTIIRRNKPDFKNGKDTESSKVEPLSWSSPLKQSSDMETMDSPPPPPPPKDEPPPLLRRISNEDTTDSAGFGPPAILKRWQKTSKLENKLSSESSFDQPATKDSRYNFSFSLRTDDAVTKGSGGNKEDAVTKGSGSNKDNFVLEKTTKDFEATVSKQKPLEWKATSSFSTNAERKKINEWNQQQETARQPSPTTPTVNDRKQDEEYLTAQERFERDQQRINQLYEEEKRKAAEEEKQKKEEEEKLLKSQREQLMQRSTVPSLSSQMNGKLDQQPMTFRLDTSQGRPLMIDPRNQPDNREDSLPQYSFHVDLRGKQESDDLERERERIRKEEKLRVEEEKRQWEEEEKRRILQKEAELRAQEERIQRERERLQKQQEEMEREKAQLEAERNRENLSRLQSNNERSGPVPSRPHSIQFQLGAQHSSSSSGSPRSPPPALEPRHIGSSSPSRSSWSPPSVNLKPDTTAREKNRLTREDLLAMNRKATPLQDRPEGSETDKAQNEPVAREIPSKAQLHSLNVVPKPRFTQSGAWIKDNVDDSEIKRPGRVPLIKDRDYSNQNDHWLVQEAERRRLAGHSDSKAPPPNRHSVHMASTGPVKPVSSIGVNRWRDDMVATNNRPTYQSGVSSESRFSSSQPLVAKSVMDRSPERDTQFSARPQSSNISLSQTLPANFSFNASMSSSRRGKDPPVPPAKPTRAPNIDRSQSDQVMAVSGKQPCSNCGEELGFGAAMVVESLGLYFHVQCFRCCVCQTPLGNGSEGADVRVRANKLHCQNCYSNDQAGLKFSKV</sequence>
<feature type="region of interest" description="Disordered" evidence="5">
    <location>
        <begin position="126"/>
        <end position="298"/>
    </location>
</feature>